<reference evidence="7" key="1">
    <citation type="submission" date="2017-02" db="EMBL/GenBank/DDBJ databases">
        <authorList>
            <person name="Varghese N."/>
            <person name="Submissions S."/>
        </authorList>
    </citation>
    <scope>NUCLEOTIDE SEQUENCE [LARGE SCALE GENOMIC DNA]</scope>
    <source>
        <strain evidence="7">DSM 15739</strain>
    </source>
</reference>
<dbReference type="InterPro" id="IPR050950">
    <property type="entry name" value="HTH-type_LysR_regulators"/>
</dbReference>
<evidence type="ECO:0000259" key="5">
    <source>
        <dbReference type="PROSITE" id="PS50931"/>
    </source>
</evidence>
<dbReference type="Proteomes" id="UP000189941">
    <property type="component" value="Unassembled WGS sequence"/>
</dbReference>
<dbReference type="Gene3D" id="1.10.10.10">
    <property type="entry name" value="Winged helix-like DNA-binding domain superfamily/Winged helix DNA-binding domain"/>
    <property type="match status" value="1"/>
</dbReference>
<dbReference type="GO" id="GO:0003677">
    <property type="term" value="F:DNA binding"/>
    <property type="evidence" value="ECO:0007669"/>
    <property type="project" value="UniProtKB-KW"/>
</dbReference>
<dbReference type="PANTHER" id="PTHR30419:SF28">
    <property type="entry name" value="HTH-TYPE TRANSCRIPTIONAL REGULATOR BSDA"/>
    <property type="match status" value="1"/>
</dbReference>
<dbReference type="PROSITE" id="PS50931">
    <property type="entry name" value="HTH_LYSR"/>
    <property type="match status" value="1"/>
</dbReference>
<dbReference type="Gene3D" id="3.40.190.290">
    <property type="match status" value="1"/>
</dbReference>
<protein>
    <submittedName>
        <fullName evidence="6">DNA-binding transcriptional regulator, LysR family</fullName>
    </submittedName>
</protein>
<dbReference type="InterPro" id="IPR036390">
    <property type="entry name" value="WH_DNA-bd_sf"/>
</dbReference>
<dbReference type="PANTHER" id="PTHR30419">
    <property type="entry name" value="HTH-TYPE TRANSCRIPTIONAL REGULATOR YBHD"/>
    <property type="match status" value="1"/>
</dbReference>
<accession>A0A1T4JLX4</accession>
<keyword evidence="3 6" id="KW-0238">DNA-binding</keyword>
<dbReference type="STRING" id="1121925.SAMN02746011_00137"/>
<dbReference type="RefSeq" id="WP_078755016.1">
    <property type="nucleotide sequence ID" value="NZ_FUWO01000001.1"/>
</dbReference>
<dbReference type="InterPro" id="IPR036388">
    <property type="entry name" value="WH-like_DNA-bd_sf"/>
</dbReference>
<dbReference type="OrthoDB" id="9778774at2"/>
<evidence type="ECO:0000256" key="3">
    <source>
        <dbReference type="ARBA" id="ARBA00023125"/>
    </source>
</evidence>
<gene>
    <name evidence="6" type="ORF">SAMN02746011_00137</name>
</gene>
<keyword evidence="7" id="KW-1185">Reference proteome</keyword>
<dbReference type="SUPFAM" id="SSF53850">
    <property type="entry name" value="Periplasmic binding protein-like II"/>
    <property type="match status" value="1"/>
</dbReference>
<keyword evidence="4" id="KW-0804">Transcription</keyword>
<evidence type="ECO:0000313" key="7">
    <source>
        <dbReference type="Proteomes" id="UP000189941"/>
    </source>
</evidence>
<dbReference type="GO" id="GO:0005829">
    <property type="term" value="C:cytosol"/>
    <property type="evidence" value="ECO:0007669"/>
    <property type="project" value="TreeGrafter"/>
</dbReference>
<dbReference type="InterPro" id="IPR005119">
    <property type="entry name" value="LysR_subst-bd"/>
</dbReference>
<dbReference type="InterPro" id="IPR000847">
    <property type="entry name" value="LysR_HTH_N"/>
</dbReference>
<name>A0A1T4JLX4_9LACT</name>
<sequence>MSSITDKELIQTIMEAGNMTAAADKLFVTQPYLSKLLKESEDKIGTALFKRNYRSMSITYAGQVYLNYLNQIEQIEKKMIADLSLVAQEKHGLIRVGVNHTLASALLPTVYQIFNQYFPHIKFEFYEFSTTRLNQMLKNQTLDIVIGLSVQDENDFVQEILYTDQLYLVVSKNSPLYDPQYDNQLVEEPFPTCELNNLPLILLPEKFSLRRQINDVYFKEDINLNLMYETSNLYTAIGLVRKGYGNTLVPITGMNTVSFNNCNIFSLEGDYFKVQFVLYYLRDKPIPSYTEQFIEHSKEIFRKKSQEFHFRV</sequence>
<evidence type="ECO:0000256" key="4">
    <source>
        <dbReference type="ARBA" id="ARBA00023163"/>
    </source>
</evidence>
<dbReference type="SUPFAM" id="SSF46785">
    <property type="entry name" value="Winged helix' DNA-binding domain"/>
    <property type="match status" value="1"/>
</dbReference>
<dbReference type="GO" id="GO:0003700">
    <property type="term" value="F:DNA-binding transcription factor activity"/>
    <property type="evidence" value="ECO:0007669"/>
    <property type="project" value="InterPro"/>
</dbReference>
<dbReference type="Pfam" id="PF00126">
    <property type="entry name" value="HTH_1"/>
    <property type="match status" value="1"/>
</dbReference>
<keyword evidence="2" id="KW-0805">Transcription regulation</keyword>
<evidence type="ECO:0000256" key="2">
    <source>
        <dbReference type="ARBA" id="ARBA00023015"/>
    </source>
</evidence>
<feature type="domain" description="HTH lysR-type" evidence="5">
    <location>
        <begin position="12"/>
        <end position="59"/>
    </location>
</feature>
<proteinExistence type="inferred from homology"/>
<evidence type="ECO:0000313" key="6">
    <source>
        <dbReference type="EMBL" id="SJZ31138.1"/>
    </source>
</evidence>
<organism evidence="6 7">
    <name type="scientific">Globicatella sulfidifaciens DSM 15739</name>
    <dbReference type="NCBI Taxonomy" id="1121925"/>
    <lineage>
        <taxon>Bacteria</taxon>
        <taxon>Bacillati</taxon>
        <taxon>Bacillota</taxon>
        <taxon>Bacilli</taxon>
        <taxon>Lactobacillales</taxon>
        <taxon>Aerococcaceae</taxon>
        <taxon>Globicatella</taxon>
    </lineage>
</organism>
<comment type="similarity">
    <text evidence="1">Belongs to the LysR transcriptional regulatory family.</text>
</comment>
<dbReference type="CDD" id="cd05466">
    <property type="entry name" value="PBP2_LTTR_substrate"/>
    <property type="match status" value="1"/>
</dbReference>
<dbReference type="Pfam" id="PF03466">
    <property type="entry name" value="LysR_substrate"/>
    <property type="match status" value="1"/>
</dbReference>
<dbReference type="EMBL" id="FUWO01000001">
    <property type="protein sequence ID" value="SJZ31138.1"/>
    <property type="molecule type" value="Genomic_DNA"/>
</dbReference>
<evidence type="ECO:0000256" key="1">
    <source>
        <dbReference type="ARBA" id="ARBA00009437"/>
    </source>
</evidence>
<dbReference type="AlphaFoldDB" id="A0A1T4JLX4"/>